<dbReference type="InterPro" id="IPR016166">
    <property type="entry name" value="FAD-bd_PCMH"/>
</dbReference>
<accession>A0A1H4CYS3</accession>
<dbReference type="GO" id="GO:0071949">
    <property type="term" value="F:FAD binding"/>
    <property type="evidence" value="ECO:0007669"/>
    <property type="project" value="InterPro"/>
</dbReference>
<dbReference type="InterPro" id="IPR002346">
    <property type="entry name" value="Mopterin_DH_FAD-bd"/>
</dbReference>
<dbReference type="InterPro" id="IPR051312">
    <property type="entry name" value="Diverse_Substr_Oxidored"/>
</dbReference>
<dbReference type="Proteomes" id="UP000198850">
    <property type="component" value="Unassembled WGS sequence"/>
</dbReference>
<dbReference type="PROSITE" id="PS51387">
    <property type="entry name" value="FAD_PCMH"/>
    <property type="match status" value="1"/>
</dbReference>
<dbReference type="AlphaFoldDB" id="A0A1H4CYS3"/>
<dbReference type="InterPro" id="IPR036683">
    <property type="entry name" value="CO_DH_flav_C_dom_sf"/>
</dbReference>
<dbReference type="SMART" id="SM01092">
    <property type="entry name" value="CO_deh_flav_C"/>
    <property type="match status" value="1"/>
</dbReference>
<keyword evidence="1" id="KW-0285">Flavoprotein</keyword>
<dbReference type="GO" id="GO:0016491">
    <property type="term" value="F:oxidoreductase activity"/>
    <property type="evidence" value="ECO:0007669"/>
    <property type="project" value="InterPro"/>
</dbReference>
<keyword evidence="1" id="KW-0274">FAD</keyword>
<evidence type="ECO:0000259" key="2">
    <source>
        <dbReference type="PROSITE" id="PS51387"/>
    </source>
</evidence>
<name>A0A1H4CYS3_9SPHI</name>
<dbReference type="Gene3D" id="3.30.43.10">
    <property type="entry name" value="Uridine Diphospho-n-acetylenolpyruvylglucosamine Reductase, domain 2"/>
    <property type="match status" value="1"/>
</dbReference>
<evidence type="ECO:0000256" key="1">
    <source>
        <dbReference type="ARBA" id="ARBA00022827"/>
    </source>
</evidence>
<dbReference type="InterPro" id="IPR036318">
    <property type="entry name" value="FAD-bd_PCMH-like_sf"/>
</dbReference>
<reference evidence="3 4" key="1">
    <citation type="submission" date="2016-10" db="EMBL/GenBank/DDBJ databases">
        <authorList>
            <person name="de Groot N.N."/>
        </authorList>
    </citation>
    <scope>NUCLEOTIDE SEQUENCE [LARGE SCALE GENOMIC DNA]</scope>
    <source>
        <strain evidence="3 4">DSM 19033</strain>
    </source>
</reference>
<dbReference type="InterPro" id="IPR016167">
    <property type="entry name" value="FAD-bd_PCMH_sub1"/>
</dbReference>
<gene>
    <name evidence="3" type="ORF">SAMN05443550_104259</name>
</gene>
<dbReference type="InterPro" id="IPR005107">
    <property type="entry name" value="CO_DH_flav_C"/>
</dbReference>
<organism evidence="3 4">
    <name type="scientific">Pedobacter hartonius</name>
    <dbReference type="NCBI Taxonomy" id="425514"/>
    <lineage>
        <taxon>Bacteria</taxon>
        <taxon>Pseudomonadati</taxon>
        <taxon>Bacteroidota</taxon>
        <taxon>Sphingobacteriia</taxon>
        <taxon>Sphingobacteriales</taxon>
        <taxon>Sphingobacteriaceae</taxon>
        <taxon>Pedobacter</taxon>
    </lineage>
</organism>
<dbReference type="PANTHER" id="PTHR42659:SF1">
    <property type="entry name" value="OXIDOREDUCTASE"/>
    <property type="match status" value="1"/>
</dbReference>
<feature type="domain" description="FAD-binding PCMH-type" evidence="2">
    <location>
        <begin position="1"/>
        <end position="221"/>
    </location>
</feature>
<dbReference type="Pfam" id="PF00941">
    <property type="entry name" value="FAD_binding_5"/>
    <property type="match status" value="1"/>
</dbReference>
<dbReference type="PANTHER" id="PTHR42659">
    <property type="entry name" value="XANTHINE DEHYDROGENASE SUBUNIT C-RELATED"/>
    <property type="match status" value="1"/>
</dbReference>
<sequence>MNNFQYKRVSSPIAAITELAKDPAAKLVAGGTNLIDLMKYGVMSPDKLVDVNHLNFNEIVKQDGSLHIGATVRNAVASANADVLKYQPLLSQAMLSGASPQLRNKATMGGNLLQRTRCGYFYDISAPCNKRQPGSGCGAMGGYNRMHAIFGASSSCIAVNPSDMNVALTALDAVILVTGPKGDRKIPISDFHRLPGTHPELDTTLDRKEIITGIVIPDNAFAANTTYIKVRDRASYAFALISVAVAMELEGTTIKDIRLAMGGVAHKPWRLKEAEQMLKGKQASVENFKMAAELAMKGARAYEHNAFKLKLAPNTMIQALKTASGIKA</sequence>
<dbReference type="STRING" id="425514.SAMN05443550_104259"/>
<proteinExistence type="predicted"/>
<keyword evidence="4" id="KW-1185">Reference proteome</keyword>
<evidence type="ECO:0000313" key="4">
    <source>
        <dbReference type="Proteomes" id="UP000198850"/>
    </source>
</evidence>
<evidence type="ECO:0000313" key="3">
    <source>
        <dbReference type="EMBL" id="SEA65643.1"/>
    </source>
</evidence>
<dbReference type="InterPro" id="IPR016169">
    <property type="entry name" value="FAD-bd_PCMH_sub2"/>
</dbReference>
<dbReference type="Pfam" id="PF03450">
    <property type="entry name" value="CO_deh_flav_C"/>
    <property type="match status" value="1"/>
</dbReference>
<dbReference type="EMBL" id="FNRA01000004">
    <property type="protein sequence ID" value="SEA65643.1"/>
    <property type="molecule type" value="Genomic_DNA"/>
</dbReference>
<dbReference type="Gene3D" id="3.30.390.50">
    <property type="entry name" value="CO dehydrogenase flavoprotein, C-terminal domain"/>
    <property type="match status" value="1"/>
</dbReference>
<dbReference type="Gene3D" id="3.30.465.10">
    <property type="match status" value="2"/>
</dbReference>
<protein>
    <submittedName>
        <fullName evidence="3">Xanthine dehydrogenase YagS FAD-binding subunit</fullName>
    </submittedName>
</protein>
<dbReference type="SUPFAM" id="SSF55447">
    <property type="entry name" value="CO dehydrogenase flavoprotein C-terminal domain-like"/>
    <property type="match status" value="1"/>
</dbReference>
<dbReference type="SUPFAM" id="SSF56176">
    <property type="entry name" value="FAD-binding/transporter-associated domain-like"/>
    <property type="match status" value="1"/>
</dbReference>
<dbReference type="RefSeq" id="WP_090556388.1">
    <property type="nucleotide sequence ID" value="NZ_FNRA01000004.1"/>
</dbReference>
<dbReference type="OrthoDB" id="9814706at2"/>